<keyword evidence="3 5" id="KW-1133">Transmembrane helix</keyword>
<evidence type="ECO:0000256" key="3">
    <source>
        <dbReference type="ARBA" id="ARBA00022989"/>
    </source>
</evidence>
<evidence type="ECO:0000313" key="7">
    <source>
        <dbReference type="EMBL" id="KYL30596.1"/>
    </source>
</evidence>
<evidence type="ECO:0000313" key="8">
    <source>
        <dbReference type="Proteomes" id="UP000075621"/>
    </source>
</evidence>
<dbReference type="Proteomes" id="UP000075621">
    <property type="component" value="Unassembled WGS sequence"/>
</dbReference>
<dbReference type="InterPro" id="IPR007016">
    <property type="entry name" value="O-antigen_ligase-rel_domated"/>
</dbReference>
<dbReference type="EMBL" id="LVCM01000054">
    <property type="protein sequence ID" value="KYL30596.1"/>
    <property type="molecule type" value="Genomic_DNA"/>
</dbReference>
<evidence type="ECO:0000256" key="4">
    <source>
        <dbReference type="ARBA" id="ARBA00023136"/>
    </source>
</evidence>
<accession>A0ABR5VQL4</accession>
<feature type="domain" description="O-antigen ligase-related" evidence="6">
    <location>
        <begin position="87"/>
        <end position="217"/>
    </location>
</feature>
<evidence type="ECO:0000256" key="5">
    <source>
        <dbReference type="SAM" id="Phobius"/>
    </source>
</evidence>
<feature type="transmembrane region" description="Helical" evidence="5">
    <location>
        <begin position="80"/>
        <end position="97"/>
    </location>
</feature>
<keyword evidence="4 5" id="KW-0472">Membrane</keyword>
<sequence length="340" mass="38676">MYYVSTISDKKSILFIIYALLISHTSLVLICLLNIIFTLSDQQPLNPYIIYSGFINIRFFNQVQVFILPFLILLLKFKNIQRIVFIVLFLNLLLIFIGQARGALLSFLTFSVLALILKTSLKKQILTGLACLVVSYISFYVLDSLNQGGAEILRTSSSGRIDLWQNTLSNLTWKNLLIGNGPGVFEMSLGSSAPFSHPHNSLIEILNEWGGIALICIVVLVFTMLKKAFTHLKKHKNDIVTEGIFYSFTIGLTYSLFSGVHVMPVSQTLLFIMWGLLIGRVYKKKNQPLSINMYVKFFLACVFILGWAFYLQKAIEIYNNIDPDKGYIYGPRFWSVGQRF</sequence>
<feature type="transmembrane region" description="Helical" evidence="5">
    <location>
        <begin position="12"/>
        <end position="37"/>
    </location>
</feature>
<comment type="subcellular location">
    <subcellularLocation>
        <location evidence="1">Membrane</location>
        <topology evidence="1">Multi-pass membrane protein</topology>
    </subcellularLocation>
</comment>
<keyword evidence="2 5" id="KW-0812">Transmembrane</keyword>
<name>A0ABR5VQL4_9GAMM</name>
<dbReference type="InterPro" id="IPR051533">
    <property type="entry name" value="WaaL-like"/>
</dbReference>
<evidence type="ECO:0000259" key="6">
    <source>
        <dbReference type="Pfam" id="PF04932"/>
    </source>
</evidence>
<evidence type="ECO:0000256" key="1">
    <source>
        <dbReference type="ARBA" id="ARBA00004141"/>
    </source>
</evidence>
<gene>
    <name evidence="7" type="ORF">A2I98_06410</name>
</gene>
<dbReference type="PANTHER" id="PTHR37422:SF13">
    <property type="entry name" value="LIPOPOLYSACCHARIDE BIOSYNTHESIS PROTEIN PA4999-RELATED"/>
    <property type="match status" value="1"/>
</dbReference>
<feature type="transmembrane region" description="Helical" evidence="5">
    <location>
        <begin position="294"/>
        <end position="311"/>
    </location>
</feature>
<proteinExistence type="predicted"/>
<protein>
    <submittedName>
        <fullName evidence="7">Polymerase</fullName>
    </submittedName>
</protein>
<feature type="transmembrane region" description="Helical" evidence="5">
    <location>
        <begin position="125"/>
        <end position="142"/>
    </location>
</feature>
<reference evidence="7 8" key="1">
    <citation type="submission" date="2016-03" db="EMBL/GenBank/DDBJ databases">
        <authorList>
            <person name="Zhang H."/>
            <person name="Liu R."/>
            <person name="Wang M."/>
            <person name="Wang H."/>
            <person name="Wang L."/>
            <person name="Song L."/>
        </authorList>
    </citation>
    <scope>NUCLEOTIDE SEQUENCE [LARGE SCALE GENOMIC DNA]</scope>
    <source>
        <strain evidence="7 8">DSM 16098</strain>
    </source>
</reference>
<evidence type="ECO:0000256" key="2">
    <source>
        <dbReference type="ARBA" id="ARBA00022692"/>
    </source>
</evidence>
<feature type="transmembrane region" description="Helical" evidence="5">
    <location>
        <begin position="209"/>
        <end position="227"/>
    </location>
</feature>
<feature type="transmembrane region" description="Helical" evidence="5">
    <location>
        <begin position="239"/>
        <end position="257"/>
    </location>
</feature>
<feature type="transmembrane region" description="Helical" evidence="5">
    <location>
        <begin position="49"/>
        <end position="73"/>
    </location>
</feature>
<comment type="caution">
    <text evidence="7">The sequence shown here is derived from an EMBL/GenBank/DDBJ whole genome shotgun (WGS) entry which is preliminary data.</text>
</comment>
<dbReference type="Pfam" id="PF04932">
    <property type="entry name" value="Wzy_C"/>
    <property type="match status" value="1"/>
</dbReference>
<organism evidence="7 8">
    <name type="scientific">Pseudoalteromonas agarivorans</name>
    <dbReference type="NCBI Taxonomy" id="176102"/>
    <lineage>
        <taxon>Bacteria</taxon>
        <taxon>Pseudomonadati</taxon>
        <taxon>Pseudomonadota</taxon>
        <taxon>Gammaproteobacteria</taxon>
        <taxon>Alteromonadales</taxon>
        <taxon>Pseudoalteromonadaceae</taxon>
        <taxon>Pseudoalteromonas</taxon>
    </lineage>
</organism>
<dbReference type="PANTHER" id="PTHR37422">
    <property type="entry name" value="TEICHURONIC ACID BIOSYNTHESIS PROTEIN TUAE"/>
    <property type="match status" value="1"/>
</dbReference>